<accession>A0A0D7BJK5</accession>
<sequence>MSGIGTNSPPVEATGGSNQHMGVSSIRGDKAESIPDSKQREGYFKEESTNAQNQSHHADKLGESVAQKFEQERQ</sequence>
<gene>
    <name evidence="2" type="ORF">CYLTODRAFT_451469</name>
</gene>
<feature type="compositionally biased region" description="Basic and acidic residues" evidence="1">
    <location>
        <begin position="27"/>
        <end position="48"/>
    </location>
</feature>
<proteinExistence type="predicted"/>
<evidence type="ECO:0000256" key="1">
    <source>
        <dbReference type="SAM" id="MobiDB-lite"/>
    </source>
</evidence>
<keyword evidence="3" id="KW-1185">Reference proteome</keyword>
<evidence type="ECO:0000313" key="3">
    <source>
        <dbReference type="Proteomes" id="UP000054007"/>
    </source>
</evidence>
<feature type="compositionally biased region" description="Polar residues" evidence="1">
    <location>
        <begin position="1"/>
        <end position="22"/>
    </location>
</feature>
<feature type="region of interest" description="Disordered" evidence="1">
    <location>
        <begin position="1"/>
        <end position="74"/>
    </location>
</feature>
<dbReference type="OrthoDB" id="3143642at2759"/>
<dbReference type="AlphaFoldDB" id="A0A0D7BJK5"/>
<reference evidence="2 3" key="1">
    <citation type="journal article" date="2015" name="Fungal Genet. Biol.">
        <title>Evolution of novel wood decay mechanisms in Agaricales revealed by the genome sequences of Fistulina hepatica and Cylindrobasidium torrendii.</title>
        <authorList>
            <person name="Floudas D."/>
            <person name="Held B.W."/>
            <person name="Riley R."/>
            <person name="Nagy L.G."/>
            <person name="Koehler G."/>
            <person name="Ransdell A.S."/>
            <person name="Younus H."/>
            <person name="Chow J."/>
            <person name="Chiniquy J."/>
            <person name="Lipzen A."/>
            <person name="Tritt A."/>
            <person name="Sun H."/>
            <person name="Haridas S."/>
            <person name="LaButti K."/>
            <person name="Ohm R.A."/>
            <person name="Kues U."/>
            <person name="Blanchette R.A."/>
            <person name="Grigoriev I.V."/>
            <person name="Minto R.E."/>
            <person name="Hibbett D.S."/>
        </authorList>
    </citation>
    <scope>NUCLEOTIDE SEQUENCE [LARGE SCALE GENOMIC DNA]</scope>
    <source>
        <strain evidence="2 3">FP15055 ss-10</strain>
    </source>
</reference>
<name>A0A0D7BJK5_9AGAR</name>
<organism evidence="2 3">
    <name type="scientific">Cylindrobasidium torrendii FP15055 ss-10</name>
    <dbReference type="NCBI Taxonomy" id="1314674"/>
    <lineage>
        <taxon>Eukaryota</taxon>
        <taxon>Fungi</taxon>
        <taxon>Dikarya</taxon>
        <taxon>Basidiomycota</taxon>
        <taxon>Agaricomycotina</taxon>
        <taxon>Agaricomycetes</taxon>
        <taxon>Agaricomycetidae</taxon>
        <taxon>Agaricales</taxon>
        <taxon>Marasmiineae</taxon>
        <taxon>Physalacriaceae</taxon>
        <taxon>Cylindrobasidium</taxon>
    </lineage>
</organism>
<evidence type="ECO:0000313" key="2">
    <source>
        <dbReference type="EMBL" id="KIY70703.1"/>
    </source>
</evidence>
<protein>
    <submittedName>
        <fullName evidence="2">Uncharacterized protein</fullName>
    </submittedName>
</protein>
<dbReference type="Proteomes" id="UP000054007">
    <property type="component" value="Unassembled WGS sequence"/>
</dbReference>
<dbReference type="EMBL" id="KN880464">
    <property type="protein sequence ID" value="KIY70703.1"/>
    <property type="molecule type" value="Genomic_DNA"/>
</dbReference>